<reference evidence="6 7" key="1">
    <citation type="submission" date="2016-10" db="EMBL/GenBank/DDBJ databases">
        <authorList>
            <person name="de Groot N.N."/>
        </authorList>
    </citation>
    <scope>NUCLEOTIDE SEQUENCE [LARGE SCALE GENOMIC DNA]</scope>
    <source>
        <strain evidence="6 7">DSM 12271</strain>
    </source>
</reference>
<evidence type="ECO:0000256" key="3">
    <source>
        <dbReference type="ARBA" id="ARBA00022723"/>
    </source>
</evidence>
<dbReference type="OrthoDB" id="1929331at2"/>
<keyword evidence="3" id="KW-0479">Metal-binding</keyword>
<evidence type="ECO:0000256" key="5">
    <source>
        <dbReference type="SAM" id="Phobius"/>
    </source>
</evidence>
<comment type="subcellular location">
    <subcellularLocation>
        <location evidence="1">Cell envelope</location>
    </subcellularLocation>
</comment>
<keyword evidence="5" id="KW-0812">Transmembrane</keyword>
<dbReference type="PANTHER" id="PTHR42953">
    <property type="entry name" value="HIGH-AFFINITY ZINC UPTAKE SYSTEM PROTEIN ZNUA-RELATED"/>
    <property type="match status" value="1"/>
</dbReference>
<dbReference type="GO" id="GO:0007155">
    <property type="term" value="P:cell adhesion"/>
    <property type="evidence" value="ECO:0007669"/>
    <property type="project" value="InterPro"/>
</dbReference>
<dbReference type="PRINTS" id="PR00691">
    <property type="entry name" value="ADHESINB"/>
</dbReference>
<feature type="transmembrane region" description="Helical" evidence="5">
    <location>
        <begin position="7"/>
        <end position="28"/>
    </location>
</feature>
<name>A0A1I0Y2M7_9CLOT</name>
<protein>
    <submittedName>
        <fullName evidence="6">ABC-type Zn uptake system ZnuABC, Zn-binding component ZnuA</fullName>
    </submittedName>
</protein>
<keyword evidence="2" id="KW-0813">Transport</keyword>
<organism evidence="6 7">
    <name type="scientific">Clostridium frigidicarnis</name>
    <dbReference type="NCBI Taxonomy" id="84698"/>
    <lineage>
        <taxon>Bacteria</taxon>
        <taxon>Bacillati</taxon>
        <taxon>Bacillota</taxon>
        <taxon>Clostridia</taxon>
        <taxon>Eubacteriales</taxon>
        <taxon>Clostridiaceae</taxon>
        <taxon>Clostridium</taxon>
    </lineage>
</organism>
<keyword evidence="7" id="KW-1185">Reference proteome</keyword>
<dbReference type="Gene3D" id="3.40.50.1980">
    <property type="entry name" value="Nitrogenase molybdenum iron protein domain"/>
    <property type="match status" value="1"/>
</dbReference>
<dbReference type="InterPro" id="IPR006129">
    <property type="entry name" value="AdhesinB"/>
</dbReference>
<dbReference type="Proteomes" id="UP000198619">
    <property type="component" value="Unassembled WGS sequence"/>
</dbReference>
<dbReference type="InterPro" id="IPR050492">
    <property type="entry name" value="Bact_metal-bind_prot9"/>
</dbReference>
<keyword evidence="5" id="KW-0472">Membrane</keyword>
<dbReference type="AlphaFoldDB" id="A0A1I0Y2M7"/>
<dbReference type="STRING" id="84698.SAMN04488528_1010105"/>
<dbReference type="PANTHER" id="PTHR42953:SF1">
    <property type="entry name" value="METAL-BINDING PROTEIN HI_0362-RELATED"/>
    <property type="match status" value="1"/>
</dbReference>
<dbReference type="InterPro" id="IPR006127">
    <property type="entry name" value="ZnuA-like"/>
</dbReference>
<sequence>MKRTYKILIAFLMTNIIVLSLVISSHYISEYRVNKLEGEKTRETYLSIVTTNKFVYNMVKTITGDMHDVTYMSKEENELWDFKYTDDSVKNISKKDLFIFSGANYEPWSLSFVEALKRDKVTAINASRGIRTLNYSEGIKYNDKIIKENPYYWMNPEEYKTALVNIKNAIAEKDPKNLNFYNSNFDEEIEKVNEFIGECKKISSSVSDYTFLLKDERLEYLLKFMGVKYINISNKEKETKLYVKEKINLNQDENSRENIKVAYIYILDDDFKTDEKIINEYNMKPIKLKSYDGENKYIDFMYENLYKINGLMGNK</sequence>
<dbReference type="GO" id="GO:0030313">
    <property type="term" value="C:cell envelope"/>
    <property type="evidence" value="ECO:0007669"/>
    <property type="project" value="UniProtKB-SubCell"/>
</dbReference>
<dbReference type="Pfam" id="PF01297">
    <property type="entry name" value="ZnuA"/>
    <property type="match status" value="1"/>
</dbReference>
<gene>
    <name evidence="6" type="ORF">SAMN04488528_1010105</name>
</gene>
<accession>A0A1I0Y2M7</accession>
<evidence type="ECO:0000256" key="1">
    <source>
        <dbReference type="ARBA" id="ARBA00004196"/>
    </source>
</evidence>
<evidence type="ECO:0000256" key="4">
    <source>
        <dbReference type="ARBA" id="ARBA00022729"/>
    </source>
</evidence>
<proteinExistence type="predicted"/>
<dbReference type="SUPFAM" id="SSF53807">
    <property type="entry name" value="Helical backbone' metal receptor"/>
    <property type="match status" value="1"/>
</dbReference>
<dbReference type="RefSeq" id="WP_090040528.1">
    <property type="nucleotide sequence ID" value="NZ_FOKI01000010.1"/>
</dbReference>
<evidence type="ECO:0000313" key="6">
    <source>
        <dbReference type="EMBL" id="SFB06463.1"/>
    </source>
</evidence>
<dbReference type="GO" id="GO:0046872">
    <property type="term" value="F:metal ion binding"/>
    <property type="evidence" value="ECO:0007669"/>
    <property type="project" value="UniProtKB-KW"/>
</dbReference>
<dbReference type="GO" id="GO:0030001">
    <property type="term" value="P:metal ion transport"/>
    <property type="evidence" value="ECO:0007669"/>
    <property type="project" value="InterPro"/>
</dbReference>
<evidence type="ECO:0000313" key="7">
    <source>
        <dbReference type="Proteomes" id="UP000198619"/>
    </source>
</evidence>
<keyword evidence="4" id="KW-0732">Signal</keyword>
<dbReference type="EMBL" id="FOKI01000010">
    <property type="protein sequence ID" value="SFB06463.1"/>
    <property type="molecule type" value="Genomic_DNA"/>
</dbReference>
<keyword evidence="5" id="KW-1133">Transmembrane helix</keyword>
<evidence type="ECO:0000256" key="2">
    <source>
        <dbReference type="ARBA" id="ARBA00022448"/>
    </source>
</evidence>